<protein>
    <submittedName>
        <fullName evidence="1">Uncharacterized protein</fullName>
    </submittedName>
</protein>
<keyword evidence="2" id="KW-1185">Reference proteome</keyword>
<dbReference type="AlphaFoldDB" id="A0ABD2BM18"/>
<accession>A0ABD2BM18</accession>
<organism evidence="1 2">
    <name type="scientific">Vespula squamosa</name>
    <name type="common">Southern yellow jacket</name>
    <name type="synonym">Wasp</name>
    <dbReference type="NCBI Taxonomy" id="30214"/>
    <lineage>
        <taxon>Eukaryota</taxon>
        <taxon>Metazoa</taxon>
        <taxon>Ecdysozoa</taxon>
        <taxon>Arthropoda</taxon>
        <taxon>Hexapoda</taxon>
        <taxon>Insecta</taxon>
        <taxon>Pterygota</taxon>
        <taxon>Neoptera</taxon>
        <taxon>Endopterygota</taxon>
        <taxon>Hymenoptera</taxon>
        <taxon>Apocrita</taxon>
        <taxon>Aculeata</taxon>
        <taxon>Vespoidea</taxon>
        <taxon>Vespidae</taxon>
        <taxon>Vespinae</taxon>
        <taxon>Vespula</taxon>
    </lineage>
</organism>
<reference evidence="1 2" key="1">
    <citation type="journal article" date="2024" name="Ann. Entomol. Soc. Am.">
        <title>Genomic analyses of the southern and eastern yellowjacket wasps (Hymenoptera: Vespidae) reveal evolutionary signatures of social life.</title>
        <authorList>
            <person name="Catto M.A."/>
            <person name="Caine P.B."/>
            <person name="Orr S.E."/>
            <person name="Hunt B.G."/>
            <person name="Goodisman M.A.D."/>
        </authorList>
    </citation>
    <scope>NUCLEOTIDE SEQUENCE [LARGE SCALE GENOMIC DNA]</scope>
    <source>
        <strain evidence="1">233</strain>
        <tissue evidence="1">Head and thorax</tissue>
    </source>
</reference>
<dbReference type="EMBL" id="JAUDFV010000074">
    <property type="protein sequence ID" value="KAL2733816.1"/>
    <property type="molecule type" value="Genomic_DNA"/>
</dbReference>
<dbReference type="Proteomes" id="UP001607302">
    <property type="component" value="Unassembled WGS sequence"/>
</dbReference>
<evidence type="ECO:0000313" key="2">
    <source>
        <dbReference type="Proteomes" id="UP001607302"/>
    </source>
</evidence>
<sequence>MATVLFYPTIPDCDVYSPWSVPTFTELYVVVSEIDIIIFIKTYSTTREMLGWMIYETSRFQL</sequence>
<proteinExistence type="predicted"/>
<gene>
    <name evidence="1" type="ORF">V1478_003514</name>
</gene>
<name>A0ABD2BM18_VESSQ</name>
<evidence type="ECO:0000313" key="1">
    <source>
        <dbReference type="EMBL" id="KAL2733816.1"/>
    </source>
</evidence>
<comment type="caution">
    <text evidence="1">The sequence shown here is derived from an EMBL/GenBank/DDBJ whole genome shotgun (WGS) entry which is preliminary data.</text>
</comment>